<proteinExistence type="predicted"/>
<dbReference type="Gene3D" id="2.60.120.560">
    <property type="entry name" value="Exo-inulinase, domain 1"/>
    <property type="match status" value="1"/>
</dbReference>
<evidence type="ECO:0000313" key="3">
    <source>
        <dbReference type="Proteomes" id="UP000247790"/>
    </source>
</evidence>
<dbReference type="Proteomes" id="UP000509327">
    <property type="component" value="Chromosome"/>
</dbReference>
<dbReference type="RefSeq" id="WP_110894436.1">
    <property type="nucleotide sequence ID" value="NZ_CP054614.1"/>
</dbReference>
<evidence type="ECO:0000313" key="4">
    <source>
        <dbReference type="Proteomes" id="UP000509327"/>
    </source>
</evidence>
<sequence length="1901" mass="217768">MSQVVNQFNFTVIDYTTTQFGYLFTVGTTGSRPEDYRFIYMPYSRYPSVLMLDFYMARSISNGFNQDLVEAIRKDLEGEERFIVLGESHSDKAEIVNHSLEGSNSAIKQGTVMDFSLDMERSALIKALEMDNPSQGDRFNERKDSIVHDEMTEGWRVDNDKELRIFRKLGLTRNFVNNLDKLEPSKISFKVSEFGMIADYAIGAEHDIQSELIIEQWIDAVRQAYPDMEVTEVYHTVNKIIGRQTENPYLLEAIQNQFRDTELVQSVQSQKISQQEVKLIYENLLGFREQEKDTYTHSNLINAKRVNSDKEIVIPPDVSIAVNRLFQEIKYLHIDSTLPSAHREYEAAQVELLQTLGSSIREKTFHATTSPHVSQAMREIKENIFFSHLNQAKRSIEQGAVLHENVLAKLKDRQYPTVLHADFRGKREVMTNTYLSHNLRKSSRDYGRNGSVFYASETSWHQANRITDNHPTLTQSGIIDTSREISVITEVERHFFGSVRSQTADMVNVNGLTTAQRIFMEQLHVNDELLEAKRIFVVHSLIDDQVEQAYREHIEYGFVFRNLHESKRVYKREADVRRDAEIGNRLVSKALELLRDSAKGERKSEFDTYVNEKFYIGQTGGRELYLPESEEKAERKKSFESQLLEVTEAERKSLQELWLPEAVAVTGNKEQTRHTLIQILNSYNKNNQQKNMFLTDQPVKFSRTTMKMNRESVLQSIRGQARTAIIRDELLDKFIGGGWLGNKTYPGYLDEELIVGEIMNNTPAVLLEMLLEAVHDPHHALYINEQYLADIQQRIDALIECGFLIANKSDHQSELLSFNLEGMKNTYQSHIDTVTSEASKKMSDSSHESSSAYAEVEKYRATKETDHFEGTKVKENLDGEITEVTYGADYNTRPITIETDDPLGYLIPGVGQFPDDPAYETGHVQRKGLPEPELIAGQRLDHNGERLSEEIAGNVRSRNSDRMIELNMGKVDRDRSGIVLEAHNPGRLELRQMMLHEDSLTGESNLSEAYLQNTDWLGSNQDRETVIYREYATGAANIRQLYLNNVYTAGTLQHEQGITILEQPLGTEIWRSSVLDYDYSIGNSISREGISDVEYFLSFNESKDALFDITFETGERQVLQSDMGISLFETVKHSEAGLLQDEFSAGALFLQHANMMEMLVALPSSYDGEMNSQFIAKNMELSSDLSEELLFIKVSKEAWIHEMETEVVKLRLGQMHEEYGLADHEIRETHFVEPIENAMKNNKAVELEESLLTGSKETRTAFNEETTESEKEKTVQLEEQLLADKPQYGNLDLILPLGGTNLKYGDIPVESIGGTGLHYGDIPIELVGGTNLKYGKTQEVLFSEKPQEGKVEEIWFADKPQYGYWEENLAGLKNNKGSVITEILDLSKELKSMDLMDKLYASKSVRSAHTHEMTSGSMKLLEGESINIILDSYKESKGSRVSTDLVGFQYKQFDVIHIVTGDNEKREAHLDRNLVTGSRMSYYADNHQLHEGMAVPRKVTLELEQIIAGKMDRYAYSHKLFNGEGVERRSQGYDGLFAMRSERLSDSSDEETSYADNAPYQSYIVKDGETFGSKLSDSGRLHEMTSEAITEERVSSIEQETRFGLANARLSEIEEPESLVASFEERCAQIITGFIFAERPEKRSEYLQELYAFLPERTAHLMEYYHLAKTEPNDSFKVTEHLFAHQESEDAYLPIMDTMAQGLMFDYSDDLLERGMNPEDWEGGMGVPEEYDPHDPFNVYYPYSRDMDALELSQTDEWKSFGKGIWDRDELLGKFYSKNETAEMSGWYRNNFLADTYKFSVNFKVDSDADDKGAGILFKYLDDQNYWMFMIHGGDRENNLDMRSPMQLYQVVAGNVRPVGSPMQPFKWEKGKWYMLSVSVMENRLQIYTDSKLQYDLTGTD</sequence>
<reference evidence="1 3" key="1">
    <citation type="submission" date="2018-06" db="EMBL/GenBank/DDBJ databases">
        <title>Genomic Encyclopedia of Type Strains, Phase III (KMG-III): the genomes of soil and plant-associated and newly described type strains.</title>
        <authorList>
            <person name="Whitman W."/>
        </authorList>
    </citation>
    <scope>NUCLEOTIDE SEQUENCE [LARGE SCALE GENOMIC DNA]</scope>
    <source>
        <strain evidence="1 3">CECT 7022</strain>
    </source>
</reference>
<name>A0A2V4VZX7_PAEBA</name>
<dbReference type="EMBL" id="CP054614">
    <property type="protein sequence ID" value="QKS55801.1"/>
    <property type="molecule type" value="Genomic_DNA"/>
</dbReference>
<organism evidence="1 3">
    <name type="scientific">Paenibacillus barcinonensis</name>
    <dbReference type="NCBI Taxonomy" id="198119"/>
    <lineage>
        <taxon>Bacteria</taxon>
        <taxon>Bacillati</taxon>
        <taxon>Bacillota</taxon>
        <taxon>Bacilli</taxon>
        <taxon>Bacillales</taxon>
        <taxon>Paenibacillaceae</taxon>
        <taxon>Paenibacillus</taxon>
    </lineage>
</organism>
<gene>
    <name evidence="1" type="ORF">DFQ00_102199</name>
    <name evidence="2" type="ORF">HUB98_05310</name>
</gene>
<reference evidence="2 4" key="2">
    <citation type="submission" date="2020-06" db="EMBL/GenBank/DDBJ databases">
        <title>Complete genome of Paenibacillus barcinonensis KACC11450.</title>
        <authorList>
            <person name="Kim M."/>
            <person name="Park Y.-J."/>
            <person name="Shin J.-H."/>
        </authorList>
    </citation>
    <scope>NUCLEOTIDE SEQUENCE [LARGE SCALE GENOMIC DNA]</scope>
    <source>
        <strain evidence="2 4">KACC11450</strain>
    </source>
</reference>
<accession>A0A2V4VZX7</accession>
<evidence type="ECO:0000313" key="1">
    <source>
        <dbReference type="EMBL" id="PYE51405.1"/>
    </source>
</evidence>
<protein>
    <submittedName>
        <fullName evidence="1">Uncharacterized protein</fullName>
    </submittedName>
</protein>
<keyword evidence="4" id="KW-1185">Reference proteome</keyword>
<evidence type="ECO:0000313" key="2">
    <source>
        <dbReference type="EMBL" id="QKS55801.1"/>
    </source>
</evidence>
<dbReference type="OrthoDB" id="2481087at2"/>
<dbReference type="Proteomes" id="UP000247790">
    <property type="component" value="Unassembled WGS sequence"/>
</dbReference>
<dbReference type="EMBL" id="QJSW01000002">
    <property type="protein sequence ID" value="PYE51405.1"/>
    <property type="molecule type" value="Genomic_DNA"/>
</dbReference>